<dbReference type="Gene3D" id="1.20.120.450">
    <property type="entry name" value="dinb family like domain"/>
    <property type="match status" value="1"/>
</dbReference>
<dbReference type="RefSeq" id="WP_368652120.1">
    <property type="nucleotide sequence ID" value="NZ_CP162599.1"/>
</dbReference>
<proteinExistence type="predicted"/>
<gene>
    <name evidence="2" type="ORF">AB4Y30_10155</name>
</gene>
<evidence type="ECO:0000259" key="1">
    <source>
        <dbReference type="Pfam" id="PF12867"/>
    </source>
</evidence>
<dbReference type="InterPro" id="IPR034660">
    <property type="entry name" value="DinB/YfiT-like"/>
</dbReference>
<dbReference type="EMBL" id="CP162599">
    <property type="protein sequence ID" value="XDK31393.1"/>
    <property type="molecule type" value="Genomic_DNA"/>
</dbReference>
<feature type="domain" description="DinB-like" evidence="1">
    <location>
        <begin position="10"/>
        <end position="129"/>
    </location>
</feature>
<organism evidence="2">
    <name type="scientific">Ornithinibacillus sp. 4-3</name>
    <dbReference type="NCBI Taxonomy" id="3231488"/>
    <lineage>
        <taxon>Bacteria</taxon>
        <taxon>Bacillati</taxon>
        <taxon>Bacillota</taxon>
        <taxon>Bacilli</taxon>
        <taxon>Bacillales</taxon>
        <taxon>Bacillaceae</taxon>
        <taxon>Ornithinibacillus</taxon>
    </lineage>
</organism>
<dbReference type="Pfam" id="PF12867">
    <property type="entry name" value="DinB_2"/>
    <property type="match status" value="1"/>
</dbReference>
<name>A0AB39HNL0_9BACI</name>
<protein>
    <submittedName>
        <fullName evidence="2">DinB family protein</fullName>
    </submittedName>
</protein>
<dbReference type="AlphaFoldDB" id="A0AB39HNL0"/>
<accession>A0AB39HNL0</accession>
<dbReference type="InterPro" id="IPR024775">
    <property type="entry name" value="DinB-like"/>
</dbReference>
<reference evidence="2" key="1">
    <citation type="submission" date="2024-07" db="EMBL/GenBank/DDBJ databases">
        <title>Halotolerant mesophilic bacterium Ornithinibacillus sp. 4-3, sp. nov., isolated from soil.</title>
        <authorList>
            <person name="Sidarenka A.V."/>
            <person name="Guliayeva D.E."/>
            <person name="Leanovich S.I."/>
            <person name="Hileuskaya K.S."/>
            <person name="Akhremchuk A.E."/>
            <person name="Sikolenko M.A."/>
            <person name="Valentovich L.N."/>
        </authorList>
    </citation>
    <scope>NUCLEOTIDE SEQUENCE</scope>
    <source>
        <strain evidence="2">4-3</strain>
    </source>
</reference>
<evidence type="ECO:0000313" key="2">
    <source>
        <dbReference type="EMBL" id="XDK31393.1"/>
    </source>
</evidence>
<dbReference type="SUPFAM" id="SSF109854">
    <property type="entry name" value="DinB/YfiT-like putative metalloenzymes"/>
    <property type="match status" value="1"/>
</dbReference>
<sequence length="138" mass="15795">MTYEVVLPIWDALRTRFLEKAKGLTDEDLKLKLGETTIGSLLYHTGEVEFYFADWFFEKKSDEIKKPSLTSIDELVTYLEESSQFFKEAMSELPDAAWQEEKETQMGKSTPLEAVGRLMYHAGIHAGQITDIKKHGSL</sequence>